<dbReference type="PANTHER" id="PTHR33653">
    <property type="entry name" value="RIBONUCLEASE VAPC2"/>
    <property type="match status" value="1"/>
</dbReference>
<evidence type="ECO:0000256" key="2">
    <source>
        <dbReference type="ARBA" id="ARBA00022649"/>
    </source>
</evidence>
<dbReference type="Proteomes" id="UP000537862">
    <property type="component" value="Unassembled WGS sequence"/>
</dbReference>
<dbReference type="HAMAP" id="MF_00265">
    <property type="entry name" value="VapC_Nob1"/>
    <property type="match status" value="1"/>
</dbReference>
<feature type="binding site" evidence="8">
    <location>
        <position position="100"/>
    </location>
    <ligand>
        <name>Mg(2+)</name>
        <dbReference type="ChEBI" id="CHEBI:18420"/>
    </ligand>
</feature>
<gene>
    <name evidence="8" type="primary">vapC</name>
    <name evidence="10" type="ORF">HKX39_02885</name>
</gene>
<comment type="cofactor">
    <cofactor evidence="1 8">
        <name>Mg(2+)</name>
        <dbReference type="ChEBI" id="CHEBI:18420"/>
    </cofactor>
</comment>
<comment type="function">
    <text evidence="8">Toxic component of a toxin-antitoxin (TA) system. An RNase.</text>
</comment>
<dbReference type="SUPFAM" id="SSF88723">
    <property type="entry name" value="PIN domain-like"/>
    <property type="match status" value="1"/>
</dbReference>
<protein>
    <recommendedName>
        <fullName evidence="8">Ribonuclease VapC</fullName>
        <shortName evidence="8">RNase VapC</shortName>
        <ecNumber evidence="8">3.1.-.-</ecNumber>
    </recommendedName>
    <alternativeName>
        <fullName evidence="8">Toxin VapC</fullName>
    </alternativeName>
</protein>
<evidence type="ECO:0000259" key="9">
    <source>
        <dbReference type="SMART" id="SM00670"/>
    </source>
</evidence>
<evidence type="ECO:0000256" key="7">
    <source>
        <dbReference type="ARBA" id="ARBA00038093"/>
    </source>
</evidence>
<comment type="caution">
    <text evidence="10">The sequence shown here is derived from an EMBL/GenBank/DDBJ whole genome shotgun (WGS) entry which is preliminary data.</text>
</comment>
<reference evidence="10 11" key="1">
    <citation type="submission" date="2020-05" db="EMBL/GenBank/DDBJ databases">
        <authorList>
            <person name="Niu N."/>
        </authorList>
    </citation>
    <scope>NUCLEOTIDE SEQUENCE [LARGE SCALE GENOMIC DNA]</scope>
    <source>
        <strain evidence="10 11">3340-03</strain>
    </source>
</reference>
<proteinExistence type="inferred from homology"/>
<evidence type="ECO:0000256" key="8">
    <source>
        <dbReference type="HAMAP-Rule" id="MF_00265"/>
    </source>
</evidence>
<keyword evidence="3 8" id="KW-0540">Nuclease</keyword>
<dbReference type="GO" id="GO:0000287">
    <property type="term" value="F:magnesium ion binding"/>
    <property type="evidence" value="ECO:0007669"/>
    <property type="project" value="UniProtKB-UniRule"/>
</dbReference>
<evidence type="ECO:0000256" key="6">
    <source>
        <dbReference type="ARBA" id="ARBA00022842"/>
    </source>
</evidence>
<feature type="binding site" evidence="8">
    <location>
        <position position="6"/>
    </location>
    <ligand>
        <name>Mg(2+)</name>
        <dbReference type="ChEBI" id="CHEBI:18420"/>
    </ligand>
</feature>
<dbReference type="SMART" id="SM00670">
    <property type="entry name" value="PINc"/>
    <property type="match status" value="1"/>
</dbReference>
<dbReference type="InterPro" id="IPR002716">
    <property type="entry name" value="PIN_dom"/>
</dbReference>
<evidence type="ECO:0000313" key="10">
    <source>
        <dbReference type="EMBL" id="NOL51123.1"/>
    </source>
</evidence>
<keyword evidence="5 8" id="KW-0378">Hydrolase</keyword>
<dbReference type="Pfam" id="PF01850">
    <property type="entry name" value="PIN"/>
    <property type="match status" value="1"/>
</dbReference>
<dbReference type="InterPro" id="IPR022907">
    <property type="entry name" value="VapC_family"/>
</dbReference>
<evidence type="ECO:0000256" key="3">
    <source>
        <dbReference type="ARBA" id="ARBA00022722"/>
    </source>
</evidence>
<sequence>MIYMLDTNIIIYLLKGYHKQIAERIRLLEDKDKLVMSFVTYAELLYGAKKSSQPSVNLTRIEELKSIIQVAYNVNFSLCDYYAEWFFKLKKQGILIGNNDLWIASHALSEKAVLVTNNTREFERITTLTIDNWTT</sequence>
<evidence type="ECO:0000256" key="1">
    <source>
        <dbReference type="ARBA" id="ARBA00001946"/>
    </source>
</evidence>
<dbReference type="GO" id="GO:0016787">
    <property type="term" value="F:hydrolase activity"/>
    <property type="evidence" value="ECO:0007669"/>
    <property type="project" value="UniProtKB-KW"/>
</dbReference>
<dbReference type="EMBL" id="JABGBN010000001">
    <property type="protein sequence ID" value="NOL51123.1"/>
    <property type="molecule type" value="Genomic_DNA"/>
</dbReference>
<evidence type="ECO:0000256" key="5">
    <source>
        <dbReference type="ARBA" id="ARBA00022801"/>
    </source>
</evidence>
<keyword evidence="8" id="KW-0800">Toxin</keyword>
<dbReference type="GO" id="GO:0004540">
    <property type="term" value="F:RNA nuclease activity"/>
    <property type="evidence" value="ECO:0007669"/>
    <property type="project" value="InterPro"/>
</dbReference>
<organism evidence="10 11">
    <name type="scientific">Pelistega suis</name>
    <dbReference type="NCBI Taxonomy" id="1631957"/>
    <lineage>
        <taxon>Bacteria</taxon>
        <taxon>Pseudomonadati</taxon>
        <taxon>Pseudomonadota</taxon>
        <taxon>Betaproteobacteria</taxon>
        <taxon>Burkholderiales</taxon>
        <taxon>Alcaligenaceae</taxon>
        <taxon>Pelistega</taxon>
    </lineage>
</organism>
<accession>A0A849P533</accession>
<dbReference type="Gene3D" id="3.40.50.1010">
    <property type="entry name" value="5'-nuclease"/>
    <property type="match status" value="1"/>
</dbReference>
<dbReference type="PANTHER" id="PTHR33653:SF1">
    <property type="entry name" value="RIBONUCLEASE VAPC2"/>
    <property type="match status" value="1"/>
</dbReference>
<dbReference type="InterPro" id="IPR029060">
    <property type="entry name" value="PIN-like_dom_sf"/>
</dbReference>
<keyword evidence="2 8" id="KW-1277">Toxin-antitoxin system</keyword>
<comment type="similarity">
    <text evidence="7 8">Belongs to the PINc/VapC protein family.</text>
</comment>
<keyword evidence="11" id="KW-1185">Reference proteome</keyword>
<dbReference type="EC" id="3.1.-.-" evidence="8"/>
<keyword evidence="6 8" id="KW-0460">Magnesium</keyword>
<feature type="domain" description="PIN" evidence="9">
    <location>
        <begin position="1"/>
        <end position="123"/>
    </location>
</feature>
<keyword evidence="4 8" id="KW-0479">Metal-binding</keyword>
<evidence type="ECO:0000313" key="11">
    <source>
        <dbReference type="Proteomes" id="UP000537862"/>
    </source>
</evidence>
<dbReference type="AlphaFoldDB" id="A0A849P533"/>
<evidence type="ECO:0000256" key="4">
    <source>
        <dbReference type="ARBA" id="ARBA00022723"/>
    </source>
</evidence>
<name>A0A849P533_9BURK</name>
<dbReference type="InterPro" id="IPR050556">
    <property type="entry name" value="Type_II_TA_system_RNase"/>
</dbReference>
<dbReference type="GO" id="GO:0090729">
    <property type="term" value="F:toxin activity"/>
    <property type="evidence" value="ECO:0007669"/>
    <property type="project" value="UniProtKB-KW"/>
</dbReference>